<evidence type="ECO:0000259" key="5">
    <source>
        <dbReference type="SMART" id="SM00237"/>
    </source>
</evidence>
<dbReference type="PANTHER" id="PTHR11878">
    <property type="entry name" value="SODIUM/CALCIUM EXCHANGER"/>
    <property type="match status" value="1"/>
</dbReference>
<dbReference type="GO" id="GO:0007154">
    <property type="term" value="P:cell communication"/>
    <property type="evidence" value="ECO:0007669"/>
    <property type="project" value="InterPro"/>
</dbReference>
<keyword evidence="4" id="KW-0406">Ion transport</keyword>
<keyword evidence="2" id="KW-0677">Repeat</keyword>
<feature type="non-terminal residue" evidence="6">
    <location>
        <position position="1"/>
    </location>
</feature>
<dbReference type="AlphaFoldDB" id="A0A060CD03"/>
<keyword evidence="3" id="KW-0106">Calcium</keyword>
<dbReference type="Gene3D" id="2.60.40.2030">
    <property type="match status" value="1"/>
</dbReference>
<dbReference type="PANTHER" id="PTHR11878:SF65">
    <property type="entry name" value="NA_CA-EXCHANGE PROTEIN, ISOFORM G"/>
    <property type="match status" value="1"/>
</dbReference>
<keyword evidence="4" id="KW-0813">Transport</keyword>
<reference evidence="6" key="1">
    <citation type="journal article" date="2013" name="Environ. Microbiol.">
        <title>Seasonally variable intestinal metagenomes of the red palm weevil (Rhynchophorus ferrugineus).</title>
        <authorList>
            <person name="Jia S."/>
            <person name="Zhang X."/>
            <person name="Zhang G."/>
            <person name="Yin A."/>
            <person name="Zhang S."/>
            <person name="Li F."/>
            <person name="Wang L."/>
            <person name="Zhao D."/>
            <person name="Yun Q."/>
            <person name="Tala"/>
            <person name="Wang J."/>
            <person name="Sun G."/>
            <person name="Baabdullah M."/>
            <person name="Yu X."/>
            <person name="Hu S."/>
            <person name="Al-Mssallem I.S."/>
            <person name="Yu J."/>
        </authorList>
    </citation>
    <scope>NUCLEOTIDE SEQUENCE</scope>
</reference>
<protein>
    <submittedName>
        <fullName evidence="6">CAZy families GH5|CBM2|GH18 protein</fullName>
    </submittedName>
</protein>
<dbReference type="InterPro" id="IPR038081">
    <property type="entry name" value="CalX-like_sf"/>
</dbReference>
<feature type="non-terminal residue" evidence="6">
    <location>
        <position position="145"/>
    </location>
</feature>
<evidence type="ECO:0000256" key="2">
    <source>
        <dbReference type="ARBA" id="ARBA00022737"/>
    </source>
</evidence>
<dbReference type="EMBL" id="KF125767">
    <property type="protein sequence ID" value="AIA93099.1"/>
    <property type="molecule type" value="Genomic_DNA"/>
</dbReference>
<dbReference type="Pfam" id="PF03160">
    <property type="entry name" value="Calx-beta"/>
    <property type="match status" value="1"/>
</dbReference>
<name>A0A060CD03_9MYCO</name>
<organism evidence="6">
    <name type="scientific">uncultured Mycobacterium sp</name>
    <dbReference type="NCBI Taxonomy" id="171292"/>
    <lineage>
        <taxon>Bacteria</taxon>
        <taxon>Bacillati</taxon>
        <taxon>Actinomycetota</taxon>
        <taxon>Actinomycetes</taxon>
        <taxon>Mycobacteriales</taxon>
        <taxon>Mycobacteriaceae</taxon>
        <taxon>Mycobacterium</taxon>
        <taxon>environmental samples</taxon>
    </lineage>
</organism>
<dbReference type="SMART" id="SM00237">
    <property type="entry name" value="Calx_beta"/>
    <property type="match status" value="1"/>
</dbReference>
<dbReference type="InterPro" id="IPR003644">
    <property type="entry name" value="Calx_beta"/>
</dbReference>
<dbReference type="InterPro" id="IPR051171">
    <property type="entry name" value="CaCA"/>
</dbReference>
<dbReference type="GO" id="GO:0030001">
    <property type="term" value="P:metal ion transport"/>
    <property type="evidence" value="ECO:0007669"/>
    <property type="project" value="TreeGrafter"/>
</dbReference>
<dbReference type="GO" id="GO:0016020">
    <property type="term" value="C:membrane"/>
    <property type="evidence" value="ECO:0007669"/>
    <property type="project" value="InterPro"/>
</dbReference>
<accession>A0A060CD03</accession>
<evidence type="ECO:0000256" key="3">
    <source>
        <dbReference type="ARBA" id="ARBA00022837"/>
    </source>
</evidence>
<evidence type="ECO:0000256" key="1">
    <source>
        <dbReference type="ARBA" id="ARBA00022729"/>
    </source>
</evidence>
<sequence>NVTEGGTAALTVTLNKAATEDVSVDWATEAGTAAASDFVGGSGTVVISAGARSAQIDIETVGNDVVDGNRTFTVQLSAIEGATPGATTATVTIRDDDEVAAGALSLLHDVVEDFESGLVTGSVSVPPVGWFTAEGAGNVPAFERV</sequence>
<evidence type="ECO:0000256" key="4">
    <source>
        <dbReference type="ARBA" id="ARBA00023065"/>
    </source>
</evidence>
<dbReference type="SUPFAM" id="SSF141072">
    <property type="entry name" value="CalX-like"/>
    <property type="match status" value="1"/>
</dbReference>
<evidence type="ECO:0000313" key="6">
    <source>
        <dbReference type="EMBL" id="AIA93099.1"/>
    </source>
</evidence>
<feature type="domain" description="Calx-beta" evidence="5">
    <location>
        <begin position="1"/>
        <end position="77"/>
    </location>
</feature>
<proteinExistence type="predicted"/>
<keyword evidence="1" id="KW-0732">Signal</keyword>